<feature type="domain" description="Aminoglycoside phosphotransferase" evidence="1">
    <location>
        <begin position="38"/>
        <end position="276"/>
    </location>
</feature>
<evidence type="ECO:0000259" key="1">
    <source>
        <dbReference type="Pfam" id="PF01636"/>
    </source>
</evidence>
<proteinExistence type="predicted"/>
<dbReference type="InterPro" id="IPR002575">
    <property type="entry name" value="Aminoglycoside_PTrfase"/>
</dbReference>
<dbReference type="EMBL" id="CAFBLT010000002">
    <property type="protein sequence ID" value="CAB4882360.1"/>
    <property type="molecule type" value="Genomic_DNA"/>
</dbReference>
<dbReference type="InterPro" id="IPR051678">
    <property type="entry name" value="AGP_Transferase"/>
</dbReference>
<dbReference type="Pfam" id="PF01636">
    <property type="entry name" value="APH"/>
    <property type="match status" value="1"/>
</dbReference>
<dbReference type="PANTHER" id="PTHR21310:SF40">
    <property type="entry name" value="AMINOGLYCOSIDE PHOSPHOTRANSFERASE DOMAIN-CONTAINING PROTEIN-RELATED"/>
    <property type="match status" value="1"/>
</dbReference>
<evidence type="ECO:0000313" key="2">
    <source>
        <dbReference type="EMBL" id="CAB4827855.1"/>
    </source>
</evidence>
<dbReference type="CDD" id="cd05154">
    <property type="entry name" value="ACAD10_11_N-like"/>
    <property type="match status" value="1"/>
</dbReference>
<evidence type="ECO:0000313" key="3">
    <source>
        <dbReference type="EMBL" id="CAB4882360.1"/>
    </source>
</evidence>
<dbReference type="InterPro" id="IPR011009">
    <property type="entry name" value="Kinase-like_dom_sf"/>
</dbReference>
<evidence type="ECO:0000313" key="4">
    <source>
        <dbReference type="EMBL" id="CAB5011710.1"/>
    </source>
</evidence>
<accession>A0A6J7A4N4</accession>
<reference evidence="2" key="1">
    <citation type="submission" date="2020-05" db="EMBL/GenBank/DDBJ databases">
        <authorList>
            <person name="Chiriac C."/>
            <person name="Salcher M."/>
            <person name="Ghai R."/>
            <person name="Kavagutti S V."/>
        </authorList>
    </citation>
    <scope>NUCLEOTIDE SEQUENCE</scope>
</reference>
<dbReference type="InterPro" id="IPR041726">
    <property type="entry name" value="ACAD10_11_N"/>
</dbReference>
<dbReference type="Gene3D" id="3.90.1200.10">
    <property type="match status" value="1"/>
</dbReference>
<dbReference type="AlphaFoldDB" id="A0A6J7A4N4"/>
<gene>
    <name evidence="2" type="ORF">UFOPK3164_00885</name>
    <name evidence="3" type="ORF">UFOPK3427_01624</name>
    <name evidence="4" type="ORF">UFOPK4112_00350</name>
</gene>
<dbReference type="EMBL" id="CAFABE010000035">
    <property type="protein sequence ID" value="CAB4827855.1"/>
    <property type="molecule type" value="Genomic_DNA"/>
</dbReference>
<sequence>MPELTERDPEELSATLTQWLSATLGEGANPTIIDLEAPASSGFSNETIMVTARWNEHGSLEEHRLVFRVHPTKHTLFLEADFSLQYRVMHALQGQPSVPIPTLRWYEQGSETLGVPFFVMDHVEGQIPADNLPYTMEGWLLEASPENQAELWWSGIETLAAIHQLDWDALGLAGLANDSFGKPGLDRNMNYYRAFLDWTSHGRPQPIAEAAWEWLVANKPVENGEPVLSWGDSRIGNMIWDHFRPVAVLDWEMASVGPPEMDLGWWLYFDRQFSEGLGVPRPPGFPTHEETIARYEELMGRTMQDLFWYQIFAGFRFAVIMCRLSDLLVGSELLPADSDMGSNNLATQFIAQLLGLPSPAEQA</sequence>
<dbReference type="SUPFAM" id="SSF56112">
    <property type="entry name" value="Protein kinase-like (PK-like)"/>
    <property type="match status" value="1"/>
</dbReference>
<dbReference type="EMBL" id="CAFBPM010000002">
    <property type="protein sequence ID" value="CAB5011710.1"/>
    <property type="molecule type" value="Genomic_DNA"/>
</dbReference>
<organism evidence="2">
    <name type="scientific">freshwater metagenome</name>
    <dbReference type="NCBI Taxonomy" id="449393"/>
    <lineage>
        <taxon>unclassified sequences</taxon>
        <taxon>metagenomes</taxon>
        <taxon>ecological metagenomes</taxon>
    </lineage>
</organism>
<dbReference type="PANTHER" id="PTHR21310">
    <property type="entry name" value="AMINOGLYCOSIDE PHOSPHOTRANSFERASE-RELATED-RELATED"/>
    <property type="match status" value="1"/>
</dbReference>
<name>A0A6J7A4N4_9ZZZZ</name>
<dbReference type="Gene3D" id="3.30.200.20">
    <property type="entry name" value="Phosphorylase Kinase, domain 1"/>
    <property type="match status" value="1"/>
</dbReference>
<protein>
    <submittedName>
        <fullName evidence="2">Unannotated protein</fullName>
    </submittedName>
</protein>